<evidence type="ECO:0000259" key="5">
    <source>
        <dbReference type="SMART" id="SM00906"/>
    </source>
</evidence>
<feature type="compositionally biased region" description="Low complexity" evidence="4">
    <location>
        <begin position="667"/>
        <end position="690"/>
    </location>
</feature>
<dbReference type="CDD" id="cd00067">
    <property type="entry name" value="GAL4"/>
    <property type="match status" value="1"/>
</dbReference>
<dbReference type="InterPro" id="IPR001138">
    <property type="entry name" value="Zn2Cys6_DnaBD"/>
</dbReference>
<feature type="non-terminal residue" evidence="6">
    <location>
        <position position="690"/>
    </location>
</feature>
<dbReference type="GO" id="GO:0005634">
    <property type="term" value="C:nucleus"/>
    <property type="evidence" value="ECO:0007669"/>
    <property type="project" value="UniProtKB-SubCell"/>
</dbReference>
<dbReference type="OrthoDB" id="424974at2759"/>
<keyword evidence="7" id="KW-1185">Reference proteome</keyword>
<dbReference type="AlphaFoldDB" id="A0A0D7ALV8"/>
<dbReference type="GO" id="GO:0006351">
    <property type="term" value="P:DNA-templated transcription"/>
    <property type="evidence" value="ECO:0007669"/>
    <property type="project" value="InterPro"/>
</dbReference>
<feature type="domain" description="Xylanolytic transcriptional activator regulatory" evidence="5">
    <location>
        <begin position="346"/>
        <end position="420"/>
    </location>
</feature>
<dbReference type="EMBL" id="KN881629">
    <property type="protein sequence ID" value="KIY52850.1"/>
    <property type="molecule type" value="Genomic_DNA"/>
</dbReference>
<keyword evidence="2" id="KW-0539">Nucleus</keyword>
<name>A0A0D7ALV8_9AGAR</name>
<feature type="region of interest" description="Disordered" evidence="4">
    <location>
        <begin position="660"/>
        <end position="690"/>
    </location>
</feature>
<evidence type="ECO:0000313" key="6">
    <source>
        <dbReference type="EMBL" id="KIY52850.1"/>
    </source>
</evidence>
<dbReference type="SMART" id="SM00906">
    <property type="entry name" value="Fungal_trans"/>
    <property type="match status" value="1"/>
</dbReference>
<dbReference type="GO" id="GO:0008270">
    <property type="term" value="F:zinc ion binding"/>
    <property type="evidence" value="ECO:0007669"/>
    <property type="project" value="InterPro"/>
</dbReference>
<evidence type="ECO:0000256" key="2">
    <source>
        <dbReference type="ARBA" id="ARBA00023242"/>
    </source>
</evidence>
<reference evidence="6 7" key="1">
    <citation type="journal article" date="2015" name="Fungal Genet. Biol.">
        <title>Evolution of novel wood decay mechanisms in Agaricales revealed by the genome sequences of Fistulina hepatica and Cylindrobasidium torrendii.</title>
        <authorList>
            <person name="Floudas D."/>
            <person name="Held B.W."/>
            <person name="Riley R."/>
            <person name="Nagy L.G."/>
            <person name="Koehler G."/>
            <person name="Ransdell A.S."/>
            <person name="Younus H."/>
            <person name="Chow J."/>
            <person name="Chiniquy J."/>
            <person name="Lipzen A."/>
            <person name="Tritt A."/>
            <person name="Sun H."/>
            <person name="Haridas S."/>
            <person name="LaButti K."/>
            <person name="Ohm R.A."/>
            <person name="Kues U."/>
            <person name="Blanchette R.A."/>
            <person name="Grigoriev I.V."/>
            <person name="Minto R.E."/>
            <person name="Hibbett D.S."/>
        </authorList>
    </citation>
    <scope>NUCLEOTIDE SEQUENCE [LARGE SCALE GENOMIC DNA]</scope>
    <source>
        <strain evidence="6 7">ATCC 64428</strain>
    </source>
</reference>
<organism evidence="6 7">
    <name type="scientific">Fistulina hepatica ATCC 64428</name>
    <dbReference type="NCBI Taxonomy" id="1128425"/>
    <lineage>
        <taxon>Eukaryota</taxon>
        <taxon>Fungi</taxon>
        <taxon>Dikarya</taxon>
        <taxon>Basidiomycota</taxon>
        <taxon>Agaricomycotina</taxon>
        <taxon>Agaricomycetes</taxon>
        <taxon>Agaricomycetidae</taxon>
        <taxon>Agaricales</taxon>
        <taxon>Fistulinaceae</taxon>
        <taxon>Fistulina</taxon>
    </lineage>
</organism>
<gene>
    <name evidence="6" type="ORF">FISHEDRAFT_34165</name>
</gene>
<dbReference type="PANTHER" id="PTHR31001:SF56">
    <property type="entry name" value="ZN(2)-C6 FUNGAL-TYPE DOMAIN-CONTAINING PROTEIN"/>
    <property type="match status" value="1"/>
</dbReference>
<evidence type="ECO:0000256" key="1">
    <source>
        <dbReference type="ARBA" id="ARBA00004123"/>
    </source>
</evidence>
<dbReference type="InterPro" id="IPR007219">
    <property type="entry name" value="XnlR_reg_dom"/>
</dbReference>
<comment type="subcellular location">
    <subcellularLocation>
        <location evidence="1">Nucleus</location>
    </subcellularLocation>
</comment>
<sequence length="690" mass="77356">MPAASHDHYDPPTLVARTGKRKGAALSCAECRRSLLSARCSRVFPCSNCVKKGCSAICPDGALTTGKGNRFVLANTESLHDKINELSNRVRHLEDALKESHALHSVDPHPLLSEQLLKIKRPLERERPEDSADAIDKDGTEDAIDALGSLSISNSGRAAFFGTAANAWYLLKNEVSEDDTVDMPTFDVAGMPSDMSWHGHAFPFTVPVRQSSRELKECIFRLLPDATTAKYMIDTYYRHAAWMYTPIPERDFYETVYEPIYNQPYEREDGEYPVGAHELGLLCIIFAMGVLLDLTRKPYPPEAMRWYQVSRAALSIDSVFDHASIPATQALLIMCHYMFFSNMEGRWVMMGVVVKLAQMVSISTQEGRKWNLDDAETFKRSCLLWEIYVYDSWQSLTYGRPPSFSLDHIDTKLPFETERKENGELEMSFQAWKHRFASQCQSIVHDRAFGARVPSYKEVKELDRKIDNFYMPPSLQIPGFGGPRAGREEQPPPLELTMQRHIAFAIKEITRFYLHRGFFARALEESPADPMGSKYGSSVLAAYNSATAFVNMMQSLYRQQPQLAERMWFLFTHVFSCAIVLGSLAIKGPTIALARSAFQSLDMVYTLFYNTSNPSGQKVLPILAKLRDRARTALSSVPLASSPPIKKEVDELTVLGGTTRLVSHKTNSNPSSPANSNSPAESPSAHVSPS</sequence>
<dbReference type="PANTHER" id="PTHR31001">
    <property type="entry name" value="UNCHARACTERIZED TRANSCRIPTIONAL REGULATORY PROTEIN"/>
    <property type="match status" value="1"/>
</dbReference>
<evidence type="ECO:0000256" key="3">
    <source>
        <dbReference type="SAM" id="Coils"/>
    </source>
</evidence>
<accession>A0A0D7ALV8</accession>
<keyword evidence="3" id="KW-0175">Coiled coil</keyword>
<evidence type="ECO:0000313" key="7">
    <source>
        <dbReference type="Proteomes" id="UP000054144"/>
    </source>
</evidence>
<dbReference type="GO" id="GO:0000981">
    <property type="term" value="F:DNA-binding transcription factor activity, RNA polymerase II-specific"/>
    <property type="evidence" value="ECO:0007669"/>
    <property type="project" value="InterPro"/>
</dbReference>
<dbReference type="InterPro" id="IPR050613">
    <property type="entry name" value="Sec_Metabolite_Reg"/>
</dbReference>
<dbReference type="Pfam" id="PF04082">
    <property type="entry name" value="Fungal_trans"/>
    <property type="match status" value="1"/>
</dbReference>
<proteinExistence type="predicted"/>
<dbReference type="CDD" id="cd12148">
    <property type="entry name" value="fungal_TF_MHR"/>
    <property type="match status" value="1"/>
</dbReference>
<dbReference type="Proteomes" id="UP000054144">
    <property type="component" value="Unassembled WGS sequence"/>
</dbReference>
<feature type="coiled-coil region" evidence="3">
    <location>
        <begin position="76"/>
        <end position="103"/>
    </location>
</feature>
<evidence type="ECO:0000256" key="4">
    <source>
        <dbReference type="SAM" id="MobiDB-lite"/>
    </source>
</evidence>
<dbReference type="GO" id="GO:0003677">
    <property type="term" value="F:DNA binding"/>
    <property type="evidence" value="ECO:0007669"/>
    <property type="project" value="InterPro"/>
</dbReference>
<protein>
    <recommendedName>
        <fullName evidence="5">Xylanolytic transcriptional activator regulatory domain-containing protein</fullName>
    </recommendedName>
</protein>